<dbReference type="InterPro" id="IPR052739">
    <property type="entry name" value="FAAH2"/>
</dbReference>
<dbReference type="GO" id="GO:0016787">
    <property type="term" value="F:hydrolase activity"/>
    <property type="evidence" value="ECO:0007669"/>
    <property type="project" value="UniProtKB-KW"/>
</dbReference>
<keyword evidence="4" id="KW-1185">Reference proteome</keyword>
<dbReference type="OrthoDB" id="6428749at2759"/>
<dbReference type="InterPro" id="IPR036928">
    <property type="entry name" value="AS_sf"/>
</dbReference>
<dbReference type="Proteomes" id="UP000292052">
    <property type="component" value="Unassembled WGS sequence"/>
</dbReference>
<dbReference type="Gene3D" id="3.90.1300.10">
    <property type="entry name" value="Amidase signature (AS) domain"/>
    <property type="match status" value="1"/>
</dbReference>
<comment type="caution">
    <text evidence="3">The sequence shown here is derived from an EMBL/GenBank/DDBJ whole genome shotgun (WGS) entry which is preliminary data.</text>
</comment>
<dbReference type="AlphaFoldDB" id="A0A482VY08"/>
<dbReference type="InterPro" id="IPR020556">
    <property type="entry name" value="Amidase_CS"/>
</dbReference>
<reference evidence="3 4" key="1">
    <citation type="submission" date="2017-03" db="EMBL/GenBank/DDBJ databases">
        <title>Genome of the blue death feigning beetle - Asbolus verrucosus.</title>
        <authorList>
            <person name="Rider S.D."/>
        </authorList>
    </citation>
    <scope>NUCLEOTIDE SEQUENCE [LARGE SCALE GENOMIC DNA]</scope>
    <source>
        <strain evidence="3">Butters</strain>
        <tissue evidence="3">Head and leg muscle</tissue>
    </source>
</reference>
<name>A0A482VY08_ASBVE</name>
<comment type="similarity">
    <text evidence="1">Belongs to the amidase family.</text>
</comment>
<feature type="domain" description="Amidase" evidence="2">
    <location>
        <begin position="1"/>
        <end position="431"/>
    </location>
</feature>
<evidence type="ECO:0000259" key="2">
    <source>
        <dbReference type="Pfam" id="PF01425"/>
    </source>
</evidence>
<protein>
    <submittedName>
        <fullName evidence="3">Fatty-acid amide hydrolase 2-B</fullName>
    </submittedName>
</protein>
<dbReference type="STRING" id="1661398.A0A482VY08"/>
<evidence type="ECO:0000256" key="1">
    <source>
        <dbReference type="ARBA" id="ARBA00009199"/>
    </source>
</evidence>
<dbReference type="PANTHER" id="PTHR43372:SF2">
    <property type="entry name" value="IP13792P"/>
    <property type="match status" value="1"/>
</dbReference>
<accession>A0A482VY08</accession>
<dbReference type="SUPFAM" id="SSF75304">
    <property type="entry name" value="Amidase signature (AS) enzymes"/>
    <property type="match status" value="1"/>
</dbReference>
<keyword evidence="3" id="KW-0378">Hydrolase</keyword>
<dbReference type="PANTHER" id="PTHR43372">
    <property type="entry name" value="FATTY-ACID AMIDE HYDROLASE"/>
    <property type="match status" value="1"/>
</dbReference>
<gene>
    <name evidence="3" type="ORF">BDFB_013843</name>
</gene>
<organism evidence="3 4">
    <name type="scientific">Asbolus verrucosus</name>
    <name type="common">Desert ironclad beetle</name>
    <dbReference type="NCBI Taxonomy" id="1661398"/>
    <lineage>
        <taxon>Eukaryota</taxon>
        <taxon>Metazoa</taxon>
        <taxon>Ecdysozoa</taxon>
        <taxon>Arthropoda</taxon>
        <taxon>Hexapoda</taxon>
        <taxon>Insecta</taxon>
        <taxon>Pterygota</taxon>
        <taxon>Neoptera</taxon>
        <taxon>Endopterygota</taxon>
        <taxon>Coleoptera</taxon>
        <taxon>Polyphaga</taxon>
        <taxon>Cucujiformia</taxon>
        <taxon>Tenebrionidae</taxon>
        <taxon>Pimeliinae</taxon>
        <taxon>Asbolus</taxon>
    </lineage>
</organism>
<evidence type="ECO:0000313" key="4">
    <source>
        <dbReference type="Proteomes" id="UP000292052"/>
    </source>
</evidence>
<dbReference type="InterPro" id="IPR023631">
    <property type="entry name" value="Amidase_dom"/>
</dbReference>
<proteinExistence type="inferred from homology"/>
<dbReference type="PROSITE" id="PS00571">
    <property type="entry name" value="AMIDASES"/>
    <property type="match status" value="1"/>
</dbReference>
<evidence type="ECO:0000313" key="3">
    <source>
        <dbReference type="EMBL" id="RZC37654.1"/>
    </source>
</evidence>
<dbReference type="GO" id="GO:0012505">
    <property type="term" value="C:endomembrane system"/>
    <property type="evidence" value="ECO:0007669"/>
    <property type="project" value="TreeGrafter"/>
</dbReference>
<dbReference type="Pfam" id="PF01425">
    <property type="entry name" value="Amidase"/>
    <property type="match status" value="1"/>
</dbReference>
<sequence length="447" mass="49082">YISRITEVNPTINAVIENRFQNALAEAQQADDFVRSSGLSCEQLKEKHPLLGVPVTVKGSIAVAGMMHGAGRVDHTERAKIDATPVRYAKDAGAIPLLTSNVPELCMNWETTNKLIGTTANPYNNCRTPGGSSGGEASLIGCGASLIGIGSDIAGSLRLPAHCCGIWGHKPSPNVVSSVGHYPDCKNKQEWNEVFTVGPLARYAKDLKLLLSVIAEPNVKEELKLNEMVDVSKIKVYYIKDIKSSLSTRVDSDIIRAIEEVIAHFDTFCSCTEVALPFMELCAELSYLRLLNIDDVENLFEGKGDGAYSELLRFLCGKSIYEFTSICYGVLRRNLGLIPAQLMKKINAYIDKLRKEFLKVLGDDGVLIMPTNPCEAAYHGDIYRRLFNNGYCSIFNALGFPVTNCPIKFSKNGLPLGIQVVAARNMDRLTLSIAEEIEKSFGGWKFQ</sequence>
<feature type="non-terminal residue" evidence="3">
    <location>
        <position position="1"/>
    </location>
</feature>
<dbReference type="EMBL" id="QDEB01050593">
    <property type="protein sequence ID" value="RZC37654.1"/>
    <property type="molecule type" value="Genomic_DNA"/>
</dbReference>